<dbReference type="SUPFAM" id="SSF53067">
    <property type="entry name" value="Actin-like ATPase domain"/>
    <property type="match status" value="2"/>
</dbReference>
<keyword evidence="5 7" id="KW-0054">Arabinose catabolism</keyword>
<sequence length="611" mass="64437">MSNTDHGQPTAAATPAGDPAEQYVIGVDYGTLSGRAVVVRVSDGTELASAALDYPHAVMDTTLAASGKTLSPDWALQVPSDYVDVLKTAVPEAVQKAGIDPSQVIGIGTDFTACTMVPTLADGTPLNELPEYADRPHAYVKLWKHHSAQPQADRINELAAKRGEEWLPRYGGLISSEWEFAKGLQLLEEDPELYNRMDHWVEAADWIVWQLTGEYVRNACTAGYKGILQDGEYPSQEFLGALNPDFADFAETKVAHTIGQLGDAAGRLSAEAASWTGLPEGIAVAVGNVDAHVSAPAAQATNPGQMVAIMGTSTCHVMNSDTLAVVPGMCGVVDGGIVSGLYGYEAGQSGVGDIFAWYVKNQVPGSYYAEAEARGLSIHQYLTTLIEHQPVGGHGLVALDWQSGNRSVLVDHELSGVVLGTTLTTRPEEIYRALFEATAFGTRVIVETFNASGVPVTEFIVAGGLLKNAFLMQTYSDILRMPISIIASDQGPALGSAIHAAVAAGAYADITAASQAMGKVDRAVYTPDAERADAYDALFAEYSTLYDYFGRGGNDVMHRLKAIRRAVLGETDAPQTAQDAAAAVDAGTSASAADAFDTEASALDENAGVNA</sequence>
<evidence type="ECO:0000256" key="8">
    <source>
        <dbReference type="NCBIfam" id="TIGR01234"/>
    </source>
</evidence>
<dbReference type="UniPathway" id="UPA00145">
    <property type="reaction ID" value="UER00566"/>
</dbReference>
<dbReference type="OrthoDB" id="9805576at2"/>
<dbReference type="GO" id="GO:0005737">
    <property type="term" value="C:cytoplasm"/>
    <property type="evidence" value="ECO:0007669"/>
    <property type="project" value="TreeGrafter"/>
</dbReference>
<keyword evidence="3 7" id="KW-0418">Kinase</keyword>
<keyword evidence="6 7" id="KW-0119">Carbohydrate metabolism</keyword>
<evidence type="ECO:0000259" key="11">
    <source>
        <dbReference type="Pfam" id="PF02782"/>
    </source>
</evidence>
<dbReference type="InterPro" id="IPR043129">
    <property type="entry name" value="ATPase_NBD"/>
</dbReference>
<dbReference type="CDD" id="cd07781">
    <property type="entry name" value="ASKHA_NBD_FGGY_L-RBK"/>
    <property type="match status" value="1"/>
</dbReference>
<dbReference type="EC" id="2.7.1.16" evidence="7 8"/>
<gene>
    <name evidence="7" type="primary">araB</name>
    <name evidence="12" type="ORF">SAMN06309945_0787</name>
</gene>
<dbReference type="AlphaFoldDB" id="A0A1T5IRS3"/>
<comment type="catalytic activity">
    <reaction evidence="7">
        <text>D-ribulose + ATP = D-ribulose 5-phosphate + ADP + H(+)</text>
        <dbReference type="Rhea" id="RHEA:17601"/>
        <dbReference type="ChEBI" id="CHEBI:15378"/>
        <dbReference type="ChEBI" id="CHEBI:17173"/>
        <dbReference type="ChEBI" id="CHEBI:30616"/>
        <dbReference type="ChEBI" id="CHEBI:58121"/>
        <dbReference type="ChEBI" id="CHEBI:456216"/>
        <dbReference type="EC" id="2.7.1.16"/>
    </reaction>
</comment>
<evidence type="ECO:0000313" key="13">
    <source>
        <dbReference type="Proteomes" id="UP000190857"/>
    </source>
</evidence>
<name>A0A1T5IRS3_9MICO</name>
<dbReference type="NCBIfam" id="TIGR01234">
    <property type="entry name" value="L-ribulokinase"/>
    <property type="match status" value="1"/>
</dbReference>
<dbReference type="RefSeq" id="WP_079726957.1">
    <property type="nucleotide sequence ID" value="NZ_FUZP01000001.1"/>
</dbReference>
<organism evidence="12 13">
    <name type="scientific">Okibacterium fritillariae</name>
    <dbReference type="NCBI Taxonomy" id="123320"/>
    <lineage>
        <taxon>Bacteria</taxon>
        <taxon>Bacillati</taxon>
        <taxon>Actinomycetota</taxon>
        <taxon>Actinomycetes</taxon>
        <taxon>Micrococcales</taxon>
        <taxon>Microbacteriaceae</taxon>
        <taxon>Okibacterium</taxon>
    </lineage>
</organism>
<feature type="domain" description="Carbohydrate kinase FGGY N-terminal" evidence="10">
    <location>
        <begin position="23"/>
        <end position="294"/>
    </location>
</feature>
<comment type="pathway">
    <text evidence="7 9">Carbohydrate degradation; L-arabinose degradation via L-ribulose; D-xylulose 5-phosphate from L-arabinose (bacterial route): step 2/3.</text>
</comment>
<proteinExistence type="inferred from homology"/>
<dbReference type="InterPro" id="IPR018485">
    <property type="entry name" value="FGGY_C"/>
</dbReference>
<dbReference type="GO" id="GO:0019569">
    <property type="term" value="P:L-arabinose catabolic process to D-xylulose 5-phosphate"/>
    <property type="evidence" value="ECO:0007669"/>
    <property type="project" value="UniProtKB-UniRule"/>
</dbReference>
<evidence type="ECO:0000259" key="10">
    <source>
        <dbReference type="Pfam" id="PF00370"/>
    </source>
</evidence>
<dbReference type="InterPro" id="IPR005929">
    <property type="entry name" value="Ribulokinase"/>
</dbReference>
<evidence type="ECO:0000313" key="12">
    <source>
        <dbReference type="EMBL" id="SKC41850.1"/>
    </source>
</evidence>
<accession>A0A1T5IRS3</accession>
<feature type="domain" description="Carbohydrate kinase FGGY C-terminal" evidence="11">
    <location>
        <begin position="307"/>
        <end position="504"/>
    </location>
</feature>
<dbReference type="Gene3D" id="3.30.420.40">
    <property type="match status" value="2"/>
</dbReference>
<dbReference type="Pfam" id="PF00370">
    <property type="entry name" value="FGGY_N"/>
    <property type="match status" value="1"/>
</dbReference>
<dbReference type="PANTHER" id="PTHR43435">
    <property type="entry name" value="RIBULOKINASE"/>
    <property type="match status" value="1"/>
</dbReference>
<keyword evidence="2 7" id="KW-0547">Nucleotide-binding</keyword>
<reference evidence="12 13" key="1">
    <citation type="submission" date="2017-02" db="EMBL/GenBank/DDBJ databases">
        <authorList>
            <person name="Peterson S.W."/>
        </authorList>
    </citation>
    <scope>NUCLEOTIDE SEQUENCE [LARGE SCALE GENOMIC DNA]</scope>
    <source>
        <strain evidence="12 13">VKM Ac-2059</strain>
    </source>
</reference>
<evidence type="ECO:0000256" key="3">
    <source>
        <dbReference type="ARBA" id="ARBA00022777"/>
    </source>
</evidence>
<keyword evidence="13" id="KW-1185">Reference proteome</keyword>
<evidence type="ECO:0000256" key="9">
    <source>
        <dbReference type="RuleBase" id="RU003455"/>
    </source>
</evidence>
<dbReference type="GO" id="GO:0019150">
    <property type="term" value="F:D-ribulokinase activity"/>
    <property type="evidence" value="ECO:0007669"/>
    <property type="project" value="TreeGrafter"/>
</dbReference>
<dbReference type="HAMAP" id="MF_00520">
    <property type="entry name" value="Ribulokinase"/>
    <property type="match status" value="1"/>
</dbReference>
<dbReference type="GO" id="GO:0005524">
    <property type="term" value="F:ATP binding"/>
    <property type="evidence" value="ECO:0007669"/>
    <property type="project" value="UniProtKB-UniRule"/>
</dbReference>
<dbReference type="EMBL" id="FUZP01000001">
    <property type="protein sequence ID" value="SKC41850.1"/>
    <property type="molecule type" value="Genomic_DNA"/>
</dbReference>
<keyword evidence="1 7" id="KW-0808">Transferase</keyword>
<evidence type="ECO:0000256" key="1">
    <source>
        <dbReference type="ARBA" id="ARBA00022679"/>
    </source>
</evidence>
<evidence type="ECO:0000256" key="4">
    <source>
        <dbReference type="ARBA" id="ARBA00022840"/>
    </source>
</evidence>
<dbReference type="PANTHER" id="PTHR43435:SF4">
    <property type="entry name" value="FGGY CARBOHYDRATE KINASE DOMAIN-CONTAINING PROTEIN"/>
    <property type="match status" value="1"/>
</dbReference>
<dbReference type="GO" id="GO:0008741">
    <property type="term" value="F:ribulokinase activity"/>
    <property type="evidence" value="ECO:0007669"/>
    <property type="project" value="UniProtKB-UniRule"/>
</dbReference>
<evidence type="ECO:0000256" key="5">
    <source>
        <dbReference type="ARBA" id="ARBA00022935"/>
    </source>
</evidence>
<comment type="similarity">
    <text evidence="7 9">Belongs to the ribulokinase family.</text>
</comment>
<evidence type="ECO:0000256" key="7">
    <source>
        <dbReference type="HAMAP-Rule" id="MF_00520"/>
    </source>
</evidence>
<dbReference type="Pfam" id="PF02782">
    <property type="entry name" value="FGGY_C"/>
    <property type="match status" value="1"/>
</dbReference>
<keyword evidence="4 7" id="KW-0067">ATP-binding</keyword>
<protein>
    <recommendedName>
        <fullName evidence="7 8">Ribulokinase</fullName>
        <ecNumber evidence="7 8">2.7.1.16</ecNumber>
    </recommendedName>
</protein>
<dbReference type="Proteomes" id="UP000190857">
    <property type="component" value="Unassembled WGS sequence"/>
</dbReference>
<dbReference type="STRING" id="123320.SAMN06309945_0787"/>
<dbReference type="InterPro" id="IPR018484">
    <property type="entry name" value="FGGY_N"/>
</dbReference>
<evidence type="ECO:0000256" key="2">
    <source>
        <dbReference type="ARBA" id="ARBA00022741"/>
    </source>
</evidence>
<evidence type="ECO:0000256" key="6">
    <source>
        <dbReference type="ARBA" id="ARBA00023277"/>
    </source>
</evidence>
<comment type="catalytic activity">
    <reaction evidence="7 9">
        <text>L-ribulose + ATP = L-ribulose 5-phosphate + ADP + H(+)</text>
        <dbReference type="Rhea" id="RHEA:22072"/>
        <dbReference type="ChEBI" id="CHEBI:15378"/>
        <dbReference type="ChEBI" id="CHEBI:16880"/>
        <dbReference type="ChEBI" id="CHEBI:30616"/>
        <dbReference type="ChEBI" id="CHEBI:58226"/>
        <dbReference type="ChEBI" id="CHEBI:456216"/>
        <dbReference type="EC" id="2.7.1.16"/>
    </reaction>
</comment>
<dbReference type="NCBIfam" id="NF003154">
    <property type="entry name" value="PRK04123.1"/>
    <property type="match status" value="1"/>
</dbReference>